<proteinExistence type="predicted"/>
<gene>
    <name evidence="8" type="ORF">SAMN04487944_11649</name>
</gene>
<evidence type="ECO:0000256" key="7">
    <source>
        <dbReference type="SAM" id="Phobius"/>
    </source>
</evidence>
<dbReference type="PANTHER" id="PTHR43266:SF9">
    <property type="entry name" value="PERMEASE, MAJOR FACILITATOR SUPERFAMILY-RELATED"/>
    <property type="match status" value="1"/>
</dbReference>
<feature type="transmembrane region" description="Helical" evidence="7">
    <location>
        <begin position="58"/>
        <end position="81"/>
    </location>
</feature>
<reference evidence="8 9" key="1">
    <citation type="submission" date="2016-10" db="EMBL/GenBank/DDBJ databases">
        <authorList>
            <person name="de Groot N.N."/>
        </authorList>
    </citation>
    <scope>NUCLEOTIDE SEQUENCE [LARGE SCALE GENOMIC DNA]</scope>
    <source>
        <strain evidence="8 9">CGMCC 1.7727</strain>
    </source>
</reference>
<dbReference type="Proteomes" id="UP000199687">
    <property type="component" value="Unassembled WGS sequence"/>
</dbReference>
<evidence type="ECO:0000313" key="9">
    <source>
        <dbReference type="Proteomes" id="UP000199687"/>
    </source>
</evidence>
<keyword evidence="6 7" id="KW-0472">Membrane</keyword>
<dbReference type="InterPro" id="IPR036259">
    <property type="entry name" value="MFS_trans_sf"/>
</dbReference>
<dbReference type="AlphaFoldDB" id="A0A1H9U6R6"/>
<dbReference type="STRING" id="531814.SAMN04487944_11649"/>
<keyword evidence="4 7" id="KW-0812">Transmembrane</keyword>
<dbReference type="GO" id="GO:0005886">
    <property type="term" value="C:plasma membrane"/>
    <property type="evidence" value="ECO:0007669"/>
    <property type="project" value="UniProtKB-SubCell"/>
</dbReference>
<keyword evidence="3" id="KW-1003">Cell membrane</keyword>
<evidence type="ECO:0000256" key="4">
    <source>
        <dbReference type="ARBA" id="ARBA00022692"/>
    </source>
</evidence>
<keyword evidence="9" id="KW-1185">Reference proteome</keyword>
<evidence type="ECO:0000313" key="8">
    <source>
        <dbReference type="EMBL" id="SES05039.1"/>
    </source>
</evidence>
<accession>A0A1H9U6R6</accession>
<name>A0A1H9U6R6_9BACI</name>
<dbReference type="GO" id="GO:0022857">
    <property type="term" value="F:transmembrane transporter activity"/>
    <property type="evidence" value="ECO:0007669"/>
    <property type="project" value="InterPro"/>
</dbReference>
<evidence type="ECO:0000256" key="2">
    <source>
        <dbReference type="ARBA" id="ARBA00022448"/>
    </source>
</evidence>
<evidence type="ECO:0000256" key="1">
    <source>
        <dbReference type="ARBA" id="ARBA00004651"/>
    </source>
</evidence>
<feature type="transmembrane region" description="Helical" evidence="7">
    <location>
        <begin position="20"/>
        <end position="46"/>
    </location>
</feature>
<protein>
    <submittedName>
        <fullName evidence="8">Major Facilitator Superfamily protein</fullName>
    </submittedName>
</protein>
<dbReference type="Pfam" id="PF07690">
    <property type="entry name" value="MFS_1"/>
    <property type="match status" value="1"/>
</dbReference>
<comment type="subcellular location">
    <subcellularLocation>
        <location evidence="1">Cell membrane</location>
        <topology evidence="1">Multi-pass membrane protein</topology>
    </subcellularLocation>
</comment>
<evidence type="ECO:0000256" key="6">
    <source>
        <dbReference type="ARBA" id="ARBA00023136"/>
    </source>
</evidence>
<keyword evidence="2" id="KW-0813">Transport</keyword>
<sequence length="115" mass="12627">MIIAILLGVFWSFVGWAPEYLYLTALFLFFSGIFVGMINVLAVTLVQVHSPPEAIGRVMSLQLLGSTGIQPITFLVVGWLLEIISPTLLFLLSGILLIVTAVISLFFKDIRASDK</sequence>
<dbReference type="SUPFAM" id="SSF103473">
    <property type="entry name" value="MFS general substrate transporter"/>
    <property type="match status" value="1"/>
</dbReference>
<organism evidence="8 9">
    <name type="scientific">Gracilibacillus ureilyticus</name>
    <dbReference type="NCBI Taxonomy" id="531814"/>
    <lineage>
        <taxon>Bacteria</taxon>
        <taxon>Bacillati</taxon>
        <taxon>Bacillota</taxon>
        <taxon>Bacilli</taxon>
        <taxon>Bacillales</taxon>
        <taxon>Bacillaceae</taxon>
        <taxon>Gracilibacillus</taxon>
    </lineage>
</organism>
<dbReference type="InterPro" id="IPR011701">
    <property type="entry name" value="MFS"/>
</dbReference>
<dbReference type="PANTHER" id="PTHR43266">
    <property type="entry name" value="MACROLIDE-EFFLUX PROTEIN"/>
    <property type="match status" value="1"/>
</dbReference>
<dbReference type="EMBL" id="FOGL01000016">
    <property type="protein sequence ID" value="SES05039.1"/>
    <property type="molecule type" value="Genomic_DNA"/>
</dbReference>
<evidence type="ECO:0000256" key="3">
    <source>
        <dbReference type="ARBA" id="ARBA00022475"/>
    </source>
</evidence>
<dbReference type="Gene3D" id="1.20.1250.20">
    <property type="entry name" value="MFS general substrate transporter like domains"/>
    <property type="match status" value="1"/>
</dbReference>
<feature type="transmembrane region" description="Helical" evidence="7">
    <location>
        <begin position="87"/>
        <end position="107"/>
    </location>
</feature>
<evidence type="ECO:0000256" key="5">
    <source>
        <dbReference type="ARBA" id="ARBA00022989"/>
    </source>
</evidence>
<keyword evidence="5 7" id="KW-1133">Transmembrane helix</keyword>